<feature type="domain" description="LysM" evidence="2">
    <location>
        <begin position="109"/>
        <end position="153"/>
    </location>
</feature>
<feature type="signal peptide" evidence="1">
    <location>
        <begin position="1"/>
        <end position="37"/>
    </location>
</feature>
<accession>A0ABU1SDV9</accession>
<evidence type="ECO:0000259" key="2">
    <source>
        <dbReference type="PROSITE" id="PS51782"/>
    </source>
</evidence>
<gene>
    <name evidence="3" type="ORF">J2Y69_002404</name>
</gene>
<dbReference type="EMBL" id="JAVDUM010000010">
    <property type="protein sequence ID" value="MDR6867796.1"/>
    <property type="molecule type" value="Genomic_DNA"/>
</dbReference>
<evidence type="ECO:0000256" key="1">
    <source>
        <dbReference type="SAM" id="SignalP"/>
    </source>
</evidence>
<evidence type="ECO:0000313" key="3">
    <source>
        <dbReference type="EMBL" id="MDR6867796.1"/>
    </source>
</evidence>
<name>A0ABU1SDV9_9MICO</name>
<dbReference type="PANTHER" id="PTHR33734">
    <property type="entry name" value="LYSM DOMAIN-CONTAINING GPI-ANCHORED PROTEIN 2"/>
    <property type="match status" value="1"/>
</dbReference>
<proteinExistence type="predicted"/>
<dbReference type="Pfam" id="PF01476">
    <property type="entry name" value="LysM"/>
    <property type="match status" value="2"/>
</dbReference>
<evidence type="ECO:0000313" key="4">
    <source>
        <dbReference type="Proteomes" id="UP001259347"/>
    </source>
</evidence>
<feature type="domain" description="LysM" evidence="2">
    <location>
        <begin position="38"/>
        <end position="82"/>
    </location>
</feature>
<dbReference type="SMART" id="SM00257">
    <property type="entry name" value="LysM"/>
    <property type="match status" value="2"/>
</dbReference>
<keyword evidence="1" id="KW-0732">Signal</keyword>
<dbReference type="Proteomes" id="UP001259347">
    <property type="component" value="Unassembled WGS sequence"/>
</dbReference>
<dbReference type="RefSeq" id="WP_310020975.1">
    <property type="nucleotide sequence ID" value="NZ_JAVDUM010000010.1"/>
</dbReference>
<dbReference type="PROSITE" id="PS51782">
    <property type="entry name" value="LYSM"/>
    <property type="match status" value="2"/>
</dbReference>
<protein>
    <submittedName>
        <fullName evidence="3">LysM repeat protein</fullName>
    </submittedName>
</protein>
<dbReference type="InterPro" id="IPR036779">
    <property type="entry name" value="LysM_dom_sf"/>
</dbReference>
<comment type="caution">
    <text evidence="3">The sequence shown here is derived from an EMBL/GenBank/DDBJ whole genome shotgun (WGS) entry which is preliminary data.</text>
</comment>
<sequence>MTPQIARRRTNALGWVAPAAVLGALTGSLAVAPAASAEDYTVVEGDTLFDVARRFDVSVADLRLGNALPDTGMIHPGDVLCVEPQTAPAATAQDAQGTVASSDPMVDAVSYEVGAGDTLWAIAESHGTTVAAIYAANGLGPDSIIYPGQSLLLVSPDAVAIPAMAPDEAPSTEAAPPLAPETALDAEQAGNAALIIGIGRALGVPERGIEIALGAAMVESGLRNLPGGDRDSIGLFQQRTSTGWGTAAEIADPAHSISAFFRGVDGAGGPTAIGLLDVAEWEALPFTDAAQSVQLSAYPLRYGAWEEQAAAWVADHG</sequence>
<dbReference type="Gene3D" id="3.10.350.10">
    <property type="entry name" value="LysM domain"/>
    <property type="match status" value="2"/>
</dbReference>
<dbReference type="PANTHER" id="PTHR33734:SF22">
    <property type="entry name" value="MEMBRANE-BOUND LYTIC MUREIN TRANSGLYCOSYLASE D"/>
    <property type="match status" value="1"/>
</dbReference>
<reference evidence="3 4" key="1">
    <citation type="submission" date="2023-07" db="EMBL/GenBank/DDBJ databases">
        <title>Sorghum-associated microbial communities from plants grown in Nebraska, USA.</title>
        <authorList>
            <person name="Schachtman D."/>
        </authorList>
    </citation>
    <scope>NUCLEOTIDE SEQUENCE [LARGE SCALE GENOMIC DNA]</scope>
    <source>
        <strain evidence="3 4">2980</strain>
    </source>
</reference>
<dbReference type="InterPro" id="IPR018392">
    <property type="entry name" value="LysM"/>
</dbReference>
<dbReference type="SUPFAM" id="SSF54106">
    <property type="entry name" value="LysM domain"/>
    <property type="match status" value="2"/>
</dbReference>
<keyword evidence="4" id="KW-1185">Reference proteome</keyword>
<dbReference type="CDD" id="cd00118">
    <property type="entry name" value="LysM"/>
    <property type="match status" value="2"/>
</dbReference>
<feature type="chain" id="PRO_5045607907" evidence="1">
    <location>
        <begin position="38"/>
        <end position="317"/>
    </location>
</feature>
<organism evidence="3 4">
    <name type="scientific">Microbacterium resistens</name>
    <dbReference type="NCBI Taxonomy" id="156977"/>
    <lineage>
        <taxon>Bacteria</taxon>
        <taxon>Bacillati</taxon>
        <taxon>Actinomycetota</taxon>
        <taxon>Actinomycetes</taxon>
        <taxon>Micrococcales</taxon>
        <taxon>Microbacteriaceae</taxon>
        <taxon>Microbacterium</taxon>
    </lineage>
</organism>